<evidence type="ECO:0000313" key="3">
    <source>
        <dbReference type="Proteomes" id="UP001597201"/>
    </source>
</evidence>
<feature type="transmembrane region" description="Helical" evidence="1">
    <location>
        <begin position="36"/>
        <end position="55"/>
    </location>
</feature>
<reference evidence="3" key="1">
    <citation type="journal article" date="2019" name="Int. J. Syst. Evol. Microbiol.">
        <title>The Global Catalogue of Microorganisms (GCM) 10K type strain sequencing project: providing services to taxonomists for standard genome sequencing and annotation.</title>
        <authorList>
            <consortium name="The Broad Institute Genomics Platform"/>
            <consortium name="The Broad Institute Genome Sequencing Center for Infectious Disease"/>
            <person name="Wu L."/>
            <person name="Ma J."/>
        </authorList>
    </citation>
    <scope>NUCLEOTIDE SEQUENCE [LARGE SCALE GENOMIC DNA]</scope>
    <source>
        <strain evidence="3">CCUG 61485</strain>
    </source>
</reference>
<dbReference type="EMBL" id="JBHTMY010000003">
    <property type="protein sequence ID" value="MFD1315743.1"/>
    <property type="molecule type" value="Genomic_DNA"/>
</dbReference>
<feature type="transmembrane region" description="Helical" evidence="1">
    <location>
        <begin position="130"/>
        <end position="148"/>
    </location>
</feature>
<evidence type="ECO:0000313" key="2">
    <source>
        <dbReference type="EMBL" id="MFD1315743.1"/>
    </source>
</evidence>
<dbReference type="RefSeq" id="WP_377178207.1">
    <property type="nucleotide sequence ID" value="NZ_JBHTMY010000003.1"/>
</dbReference>
<feature type="transmembrane region" description="Helical" evidence="1">
    <location>
        <begin position="160"/>
        <end position="181"/>
    </location>
</feature>
<dbReference type="Proteomes" id="UP001597201">
    <property type="component" value="Unassembled WGS sequence"/>
</dbReference>
<gene>
    <name evidence="2" type="ORF">ACFQ39_08960</name>
</gene>
<sequence>MTQTKNILDFYIRSNIHVGISAGSLAWITLQNFELSNLKLIIFVIASTILAYHFIRIKRKSELEITYQNWMDHHRRSLFFVNLFCAVLVVTISFHLRLNAFLILIPSAIITYFYVSKISGKYGFSLREVSGIKIVTIALIWAVVTVIFPLIQEGFELNCIVWIIFFQRVLFVFSITIPFDIRDLHIDNEKIRTIPSFFGVTTSKRIGQIALLFFVVLEFFKSNDFRQPILILSIAILAIILLEKSRIDSKPFFISFWIEGIPILWLLLEIAF</sequence>
<keyword evidence="1" id="KW-0812">Transmembrane</keyword>
<feature type="transmembrane region" description="Helical" evidence="1">
    <location>
        <begin position="76"/>
        <end position="94"/>
    </location>
</feature>
<name>A0ABW3Y1K6_9FLAO</name>
<feature type="transmembrane region" description="Helical" evidence="1">
    <location>
        <begin position="225"/>
        <end position="242"/>
    </location>
</feature>
<evidence type="ECO:0008006" key="4">
    <source>
        <dbReference type="Google" id="ProtNLM"/>
    </source>
</evidence>
<protein>
    <recommendedName>
        <fullName evidence="4">UbiA prenyltransferase family protein</fullName>
    </recommendedName>
</protein>
<feature type="transmembrane region" description="Helical" evidence="1">
    <location>
        <begin position="12"/>
        <end position="30"/>
    </location>
</feature>
<keyword evidence="1" id="KW-0472">Membrane</keyword>
<keyword evidence="3" id="KW-1185">Reference proteome</keyword>
<feature type="transmembrane region" description="Helical" evidence="1">
    <location>
        <begin position="254"/>
        <end position="271"/>
    </location>
</feature>
<feature type="transmembrane region" description="Helical" evidence="1">
    <location>
        <begin position="100"/>
        <end position="118"/>
    </location>
</feature>
<organism evidence="2 3">
    <name type="scientific">Namhaeicola litoreus</name>
    <dbReference type="NCBI Taxonomy" id="1052145"/>
    <lineage>
        <taxon>Bacteria</taxon>
        <taxon>Pseudomonadati</taxon>
        <taxon>Bacteroidota</taxon>
        <taxon>Flavobacteriia</taxon>
        <taxon>Flavobacteriales</taxon>
        <taxon>Flavobacteriaceae</taxon>
        <taxon>Namhaeicola</taxon>
    </lineage>
</organism>
<comment type="caution">
    <text evidence="2">The sequence shown here is derived from an EMBL/GenBank/DDBJ whole genome shotgun (WGS) entry which is preliminary data.</text>
</comment>
<keyword evidence="1" id="KW-1133">Transmembrane helix</keyword>
<accession>A0ABW3Y1K6</accession>
<proteinExistence type="predicted"/>
<feature type="transmembrane region" description="Helical" evidence="1">
    <location>
        <begin position="202"/>
        <end position="219"/>
    </location>
</feature>
<evidence type="ECO:0000256" key="1">
    <source>
        <dbReference type="SAM" id="Phobius"/>
    </source>
</evidence>